<evidence type="ECO:0000313" key="1">
    <source>
        <dbReference type="EMBL" id="RVU25049.1"/>
    </source>
</evidence>
<dbReference type="EMBL" id="SACY01000003">
    <property type="protein sequence ID" value="RVU25049.1"/>
    <property type="molecule type" value="Genomic_DNA"/>
</dbReference>
<dbReference type="AlphaFoldDB" id="A0A437PS52"/>
<proteinExistence type="predicted"/>
<organism evidence="1 2">
    <name type="scientific">Sandaracinomonas limnophila</name>
    <dbReference type="NCBI Taxonomy" id="1862386"/>
    <lineage>
        <taxon>Bacteria</taxon>
        <taxon>Pseudomonadati</taxon>
        <taxon>Bacteroidota</taxon>
        <taxon>Cytophagia</taxon>
        <taxon>Cytophagales</taxon>
        <taxon>Flectobacillaceae</taxon>
        <taxon>Sandaracinomonas</taxon>
    </lineage>
</organism>
<keyword evidence="2" id="KW-1185">Reference proteome</keyword>
<protein>
    <recommendedName>
        <fullName evidence="3">Gliding motility-associated C-terminal domain-containing protein</fullName>
    </recommendedName>
</protein>
<evidence type="ECO:0008006" key="3">
    <source>
        <dbReference type="Google" id="ProtNLM"/>
    </source>
</evidence>
<name>A0A437PS52_9BACT</name>
<dbReference type="OrthoDB" id="1490014at2"/>
<dbReference type="Proteomes" id="UP000282832">
    <property type="component" value="Unassembled WGS sequence"/>
</dbReference>
<evidence type="ECO:0000313" key="2">
    <source>
        <dbReference type="Proteomes" id="UP000282832"/>
    </source>
</evidence>
<dbReference type="Pfam" id="PF13585">
    <property type="entry name" value="CHU_C"/>
    <property type="match status" value="1"/>
</dbReference>
<sequence length="226" mass="24985">MILGKKLKVSWLFLILIGVFFNAIQGFSQCGIKNLPTKLVYIGKDNVDDNLGTKNPAPISIPLPISFESEAAKSNIKWTIGYELLNHLDATSLAQNKLVLSLGSLNSIEEHILKGSCGATSVDQVEISIKLLPAVHPRNAITGNADDINAFWDIINLEKYTRTLPIVKVFDRWGKIVFESTDGYVNKKFIGINSSGSMYLPTGTYIYSIIPEPDYPELIGELTLIR</sequence>
<accession>A0A437PS52</accession>
<comment type="caution">
    <text evidence="1">The sequence shown here is derived from an EMBL/GenBank/DDBJ whole genome shotgun (WGS) entry which is preliminary data.</text>
</comment>
<gene>
    <name evidence="1" type="ORF">EOJ36_08570</name>
</gene>
<reference evidence="1 2" key="1">
    <citation type="submission" date="2019-01" db="EMBL/GenBank/DDBJ databases">
        <authorList>
            <person name="Chen W.-M."/>
        </authorList>
    </citation>
    <scope>NUCLEOTIDE SEQUENCE [LARGE SCALE GENOMIC DNA]</scope>
    <source>
        <strain evidence="1 2">FSY-15</strain>
    </source>
</reference>
<dbReference type="RefSeq" id="WP_127804346.1">
    <property type="nucleotide sequence ID" value="NZ_SACY01000003.1"/>
</dbReference>